<name>A0ABT5DAC2_9BACT</name>
<keyword evidence="2" id="KW-1185">Reference proteome</keyword>
<protein>
    <submittedName>
        <fullName evidence="1">Uncharacterized protein</fullName>
    </submittedName>
</protein>
<accession>A0ABT5DAC2</accession>
<proteinExistence type="predicted"/>
<gene>
    <name evidence="1" type="ORF">POL68_19260</name>
</gene>
<organism evidence="1 2">
    <name type="scientific">Stigmatella ashevillensis</name>
    <dbReference type="NCBI Taxonomy" id="2995309"/>
    <lineage>
        <taxon>Bacteria</taxon>
        <taxon>Pseudomonadati</taxon>
        <taxon>Myxococcota</taxon>
        <taxon>Myxococcia</taxon>
        <taxon>Myxococcales</taxon>
        <taxon>Cystobacterineae</taxon>
        <taxon>Archangiaceae</taxon>
        <taxon>Stigmatella</taxon>
    </lineage>
</organism>
<dbReference type="EMBL" id="JAQNDM010000002">
    <property type="protein sequence ID" value="MDC0710625.1"/>
    <property type="molecule type" value="Genomic_DNA"/>
</dbReference>
<reference evidence="1 2" key="1">
    <citation type="submission" date="2022-11" db="EMBL/GenBank/DDBJ databases">
        <title>Minimal conservation of predation-associated metabolite biosynthetic gene clusters underscores biosynthetic potential of Myxococcota including descriptions for ten novel species: Archangium lansinium sp. nov., Myxococcus landrumus sp. nov., Nannocystis bai.</title>
        <authorList>
            <person name="Ahearne A."/>
            <person name="Stevens C."/>
            <person name="Dowd S."/>
        </authorList>
    </citation>
    <scope>NUCLEOTIDE SEQUENCE [LARGE SCALE GENOMIC DNA]</scope>
    <source>
        <strain evidence="1 2">NCWAL01</strain>
    </source>
</reference>
<evidence type="ECO:0000313" key="1">
    <source>
        <dbReference type="EMBL" id="MDC0710625.1"/>
    </source>
</evidence>
<comment type="caution">
    <text evidence="1">The sequence shown here is derived from an EMBL/GenBank/DDBJ whole genome shotgun (WGS) entry which is preliminary data.</text>
</comment>
<sequence length="766" mass="85129">MPFEWKLAKLDELKVLVADAQLKDSQIRLNLAAARVEQPINLGFEGLAFVLDAGVEVAIEAFNAPGDVDADGVIGEAVSKEQEDVSRLSPPLVLGPDETWLKYAARTRVKAQAGTSMPFLSIGVGGDVSVLVADYRLHPPDRKAREAVLADAKDLRLPFVTDHVLKLRPREALAFQARLRMETSMSLKWSDVFTSQLSALSRLLPAGTLLSLKTSAGASVTGSVTVTDDFLLTFSREKEGFLVISVQKGAAREARLAADVGVTVEAANPEVFGAVVDALVGAPGMAQFEKLVDKLASQPLNLNDTEKDLLRWVLDRLGMEEYETDASAIKQAWEDRKAKARAVITQMASEKLTVGFQYEYSRLSEQQTLLRMELPDAQVRQLHSLLILGKMSDVLKKVERGALRSYFHQDSETRREAWGFTLGFSKWQLQSRDQKKLQRVVQYGSPDTIHGPQRIAFLGVRGYEGSLFGTKGRWSIDFKCDMEAFRIQPTVQDFQYGLYFQIARSGKPSSDELRQALDEAITWRVFDDADEETVFKDIQATIQGQEVELRLELKFPDALMRELIPRVAAGDVDPFARALGRVMPWNTSRARVDPEFRQELYAPVWKAYLLAKAKGWTPASAAAQAADWLKRHPIAKGTAGEVAYWEGKGIAQPNTFADVLDKNARHADIGSSYGGTYVRWQRMVAGMALLRDALMQGRDPSVLEKTFDELEEFWRLSFHLKAFGALLLELAPKTSQGLQAVERTFSVVPASGDQKAQRIFSASRVD</sequence>
<evidence type="ECO:0000313" key="2">
    <source>
        <dbReference type="Proteomes" id="UP001221838"/>
    </source>
</evidence>
<dbReference type="RefSeq" id="WP_272140245.1">
    <property type="nucleotide sequence ID" value="NZ_JAQNDM010000002.1"/>
</dbReference>
<dbReference type="Proteomes" id="UP001221838">
    <property type="component" value="Unassembled WGS sequence"/>
</dbReference>